<dbReference type="InterPro" id="IPR000326">
    <property type="entry name" value="PAP2/HPO"/>
</dbReference>
<dbReference type="Proteomes" id="UP000717515">
    <property type="component" value="Unassembled WGS sequence"/>
</dbReference>
<evidence type="ECO:0000313" key="11">
    <source>
        <dbReference type="EMBL" id="KAG9322418.1"/>
    </source>
</evidence>
<organism evidence="11 12">
    <name type="scientific">Mortierella alpina</name>
    <name type="common">Oleaginous fungus</name>
    <name type="synonym">Mortierella renispora</name>
    <dbReference type="NCBI Taxonomy" id="64518"/>
    <lineage>
        <taxon>Eukaryota</taxon>
        <taxon>Fungi</taxon>
        <taxon>Fungi incertae sedis</taxon>
        <taxon>Mucoromycota</taxon>
        <taxon>Mortierellomycotina</taxon>
        <taxon>Mortierellomycetes</taxon>
        <taxon>Mortierellales</taxon>
        <taxon>Mortierellaceae</taxon>
        <taxon>Mortierella</taxon>
    </lineage>
</organism>
<dbReference type="SMART" id="SM00014">
    <property type="entry name" value="acidPPc"/>
    <property type="match status" value="1"/>
</dbReference>
<reference evidence="11" key="1">
    <citation type="submission" date="2021-07" db="EMBL/GenBank/DDBJ databases">
        <title>Draft genome of Mortierella alpina, strain LL118, isolated from an aspen leaf litter sample.</title>
        <authorList>
            <person name="Yang S."/>
            <person name="Vinatzer B.A."/>
        </authorList>
    </citation>
    <scope>NUCLEOTIDE SEQUENCE</scope>
    <source>
        <strain evidence="11">LL118</strain>
    </source>
</reference>
<dbReference type="CDD" id="cd03388">
    <property type="entry name" value="PAP2_SPPase1"/>
    <property type="match status" value="1"/>
</dbReference>
<proteinExistence type="inferred from homology"/>
<feature type="domain" description="Phosphatidic acid phosphatase type 2/haloperoxidase" evidence="10">
    <location>
        <begin position="141"/>
        <end position="262"/>
    </location>
</feature>
<keyword evidence="5 9" id="KW-1133">Transmembrane helix</keyword>
<evidence type="ECO:0000256" key="1">
    <source>
        <dbReference type="ARBA" id="ARBA00004477"/>
    </source>
</evidence>
<feature type="transmembrane region" description="Helical" evidence="9">
    <location>
        <begin position="346"/>
        <end position="367"/>
    </location>
</feature>
<keyword evidence="3" id="KW-0378">Hydrolase</keyword>
<feature type="region of interest" description="Disordered" evidence="8">
    <location>
        <begin position="485"/>
        <end position="513"/>
    </location>
</feature>
<gene>
    <name evidence="11" type="ORF">KVV02_003744</name>
</gene>
<dbReference type="SUPFAM" id="SSF48317">
    <property type="entry name" value="Acid phosphatase/Vanadium-dependent haloperoxidase"/>
    <property type="match status" value="1"/>
</dbReference>
<dbReference type="AlphaFoldDB" id="A0A9P8CVV9"/>
<evidence type="ECO:0000256" key="7">
    <source>
        <dbReference type="ARBA" id="ARBA00038324"/>
    </source>
</evidence>
<feature type="transmembrane region" description="Helical" evidence="9">
    <location>
        <begin position="132"/>
        <end position="154"/>
    </location>
</feature>
<dbReference type="EMBL" id="JAIFTL010000148">
    <property type="protein sequence ID" value="KAG9322418.1"/>
    <property type="molecule type" value="Genomic_DNA"/>
</dbReference>
<dbReference type="GO" id="GO:0042392">
    <property type="term" value="F:sphingosine-1-phosphate phosphatase activity"/>
    <property type="evidence" value="ECO:0007669"/>
    <property type="project" value="TreeGrafter"/>
</dbReference>
<protein>
    <recommendedName>
        <fullName evidence="10">Phosphatidic acid phosphatase type 2/haloperoxidase domain-containing protein</fullName>
    </recommendedName>
</protein>
<keyword evidence="2 9" id="KW-0812">Transmembrane</keyword>
<keyword evidence="6 9" id="KW-0472">Membrane</keyword>
<name>A0A9P8CVV9_MORAP</name>
<feature type="transmembrane region" description="Helical" evidence="9">
    <location>
        <begin position="307"/>
        <end position="326"/>
    </location>
</feature>
<feature type="transmembrane region" description="Helical" evidence="9">
    <location>
        <begin position="220"/>
        <end position="237"/>
    </location>
</feature>
<comment type="subcellular location">
    <subcellularLocation>
        <location evidence="1">Endoplasmic reticulum membrane</location>
        <topology evidence="1">Multi-pass membrane protein</topology>
    </subcellularLocation>
</comment>
<evidence type="ECO:0000256" key="8">
    <source>
        <dbReference type="SAM" id="MobiDB-lite"/>
    </source>
</evidence>
<evidence type="ECO:0000259" key="10">
    <source>
        <dbReference type="SMART" id="SM00014"/>
    </source>
</evidence>
<evidence type="ECO:0000256" key="5">
    <source>
        <dbReference type="ARBA" id="ARBA00022989"/>
    </source>
</evidence>
<keyword evidence="4" id="KW-0256">Endoplasmic reticulum</keyword>
<dbReference type="GO" id="GO:0005789">
    <property type="term" value="C:endoplasmic reticulum membrane"/>
    <property type="evidence" value="ECO:0007669"/>
    <property type="project" value="UniProtKB-SubCell"/>
</dbReference>
<evidence type="ECO:0000256" key="3">
    <source>
        <dbReference type="ARBA" id="ARBA00022801"/>
    </source>
</evidence>
<dbReference type="PANTHER" id="PTHR14969:SF28">
    <property type="entry name" value="DIHYDROSPHINGOSINE 1-PHOSPHATE PHOSPHATASE LCB3-RELATED"/>
    <property type="match status" value="1"/>
</dbReference>
<dbReference type="InterPro" id="IPR036938">
    <property type="entry name" value="PAP2/HPO_sf"/>
</dbReference>
<evidence type="ECO:0000256" key="2">
    <source>
        <dbReference type="ARBA" id="ARBA00022692"/>
    </source>
</evidence>
<feature type="transmembrane region" description="Helical" evidence="9">
    <location>
        <begin position="244"/>
        <end position="264"/>
    </location>
</feature>
<evidence type="ECO:0000313" key="12">
    <source>
        <dbReference type="Proteomes" id="UP000717515"/>
    </source>
</evidence>
<evidence type="ECO:0000256" key="9">
    <source>
        <dbReference type="SAM" id="Phobius"/>
    </source>
</evidence>
<dbReference type="Gene3D" id="1.20.144.10">
    <property type="entry name" value="Phosphatidic acid phosphatase type 2/haloperoxidase"/>
    <property type="match status" value="1"/>
</dbReference>
<feature type="transmembrane region" description="Helical" evidence="9">
    <location>
        <begin position="543"/>
        <end position="568"/>
    </location>
</feature>
<evidence type="ECO:0000256" key="4">
    <source>
        <dbReference type="ARBA" id="ARBA00022824"/>
    </source>
</evidence>
<feature type="compositionally biased region" description="Polar residues" evidence="8">
    <location>
        <begin position="489"/>
        <end position="507"/>
    </location>
</feature>
<comment type="similarity">
    <text evidence="7">Belongs to the type 2 lipid phosphate phosphatase family.</text>
</comment>
<comment type="caution">
    <text evidence="11">The sequence shown here is derived from an EMBL/GenBank/DDBJ whole genome shotgun (WGS) entry which is preliminary data.</text>
</comment>
<feature type="transmembrane region" description="Helical" evidence="9">
    <location>
        <begin position="276"/>
        <end position="295"/>
    </location>
</feature>
<sequence>MHANSIPHSPDIPSRTLRTLTTHNCTHRARLEYFESLQLLPPSQSSVMVASSTSSEKTVRLDEEYDIEIPAGIASDAYYDSQLSPLRAALRRFLLPYIRSETPILHSMQLKVRHPILDVYFTTTAFSGNHTFFMIALPVLFWFTLIAAMGVYWAGFFKDYLCLPRPLSPPIVRLSRSKSTCLEYGFPSSHSTNAISVALFLYCHLLTTDPASWSPYTRELSILGLIVYAVSIVYGRLYCGMHSITDCVGGSLIGLSIWAVQWTFRHTIEYYMVSPVWWVPIFVVAAGIFMVSIIPDPVDDCPCFDDCVAFIAVIMGLIPASIHFASTSYSSNYPVPATIPYTTDLGIVKSVLRLVFGVGTLFVWRLVAKKALYVLLPPVYKLFSLPYRPHFIPASTYNTLSTYPIGKVPSVIDLPSMSGNAEIVGLQSSMDVHEKFSQAAAAQKVQEQEGLAMGLRARKGQAAMHEEFTMEEKCPLLGHQHQHERDASVLSNSSTECGDDNAQQNYGHSKEGSRFEDEAEALLRVERMHPPKSRFDVDIVSKLVVYAGIGALAVDGIPILFDLVGLAASPVRV</sequence>
<accession>A0A9P8CVV9</accession>
<dbReference type="Pfam" id="PF01569">
    <property type="entry name" value="PAP2"/>
    <property type="match status" value="1"/>
</dbReference>
<evidence type="ECO:0000256" key="6">
    <source>
        <dbReference type="ARBA" id="ARBA00023136"/>
    </source>
</evidence>
<dbReference type="PANTHER" id="PTHR14969">
    <property type="entry name" value="SPHINGOSINE-1-PHOSPHATE PHOSPHOHYDROLASE"/>
    <property type="match status" value="1"/>
</dbReference>